<evidence type="ECO:0000256" key="2">
    <source>
        <dbReference type="ARBA" id="ARBA00022737"/>
    </source>
</evidence>
<reference evidence="3 4" key="1">
    <citation type="submission" date="2018-10" db="EMBL/GenBank/DDBJ databases">
        <title>Draft genome sequence of the microsporidian Tubulinosema ratisbonensis.</title>
        <authorList>
            <person name="Polonais V."/>
            <person name="Peyretaillade E."/>
            <person name="Niehus S."/>
            <person name="Wawrzyniak I."/>
            <person name="Franchet A."/>
            <person name="Gaspin C."/>
            <person name="Reichstadt M."/>
            <person name="Belser C."/>
            <person name="Labadie K."/>
            <person name="Delbac F."/>
            <person name="Ferrandon D."/>
        </authorList>
    </citation>
    <scope>NUCLEOTIDE SEQUENCE [LARGE SCALE GENOMIC DNA]</scope>
    <source>
        <strain evidence="3 4">Franzen</strain>
    </source>
</reference>
<accession>A0A437APA6</accession>
<evidence type="ECO:0000313" key="4">
    <source>
        <dbReference type="Proteomes" id="UP000282876"/>
    </source>
</evidence>
<dbReference type="PANTHER" id="PTHR46652:SF3">
    <property type="entry name" value="LEUCINE-RICH REPEAT-CONTAINING PROTEIN 9"/>
    <property type="match status" value="1"/>
</dbReference>
<dbReference type="OrthoDB" id="266138at2759"/>
<dbReference type="PROSITE" id="PS51450">
    <property type="entry name" value="LRR"/>
    <property type="match status" value="2"/>
</dbReference>
<dbReference type="Pfam" id="PF12799">
    <property type="entry name" value="LRR_4"/>
    <property type="match status" value="2"/>
</dbReference>
<organism evidence="3 4">
    <name type="scientific">Tubulinosema ratisbonensis</name>
    <dbReference type="NCBI Taxonomy" id="291195"/>
    <lineage>
        <taxon>Eukaryota</taxon>
        <taxon>Fungi</taxon>
        <taxon>Fungi incertae sedis</taxon>
        <taxon>Microsporidia</taxon>
        <taxon>Tubulinosematoidea</taxon>
        <taxon>Tubulinosematidae</taxon>
        <taxon>Tubulinosema</taxon>
    </lineage>
</organism>
<dbReference type="InterPro" id="IPR032675">
    <property type="entry name" value="LRR_dom_sf"/>
</dbReference>
<keyword evidence="1" id="KW-0433">Leucine-rich repeat</keyword>
<sequence>MDENEVITIIHKKLSFFPSLTNKRKAILRRNLLTEIKHPLQTELEELDLYDNKINSTKGLESFPNLKILDISFNLLKQNNLPNFVNLTELYFIANDIEEISFMNLPNLIKLDMAENSLKEIVNVNHFTKLKELYLGNNFITQINNLPDSLEVLDLQCNPIKKIDCKDLPKGLKTLMLNDANELECIINLECLTSLEFLGVLRTKIDKSKIEEKTKAEVWI</sequence>
<dbReference type="InterPro" id="IPR050836">
    <property type="entry name" value="SDS22/Internalin_LRR"/>
</dbReference>
<name>A0A437APA6_9MICR</name>
<dbReference type="VEuPathDB" id="MicrosporidiaDB:TUBRATIS_005670"/>
<dbReference type="Gene3D" id="3.80.10.10">
    <property type="entry name" value="Ribonuclease Inhibitor"/>
    <property type="match status" value="1"/>
</dbReference>
<dbReference type="AlphaFoldDB" id="A0A437APA6"/>
<evidence type="ECO:0000256" key="1">
    <source>
        <dbReference type="ARBA" id="ARBA00022614"/>
    </source>
</evidence>
<dbReference type="STRING" id="291195.A0A437APA6"/>
<keyword evidence="2" id="KW-0677">Repeat</keyword>
<keyword evidence="4" id="KW-1185">Reference proteome</keyword>
<dbReference type="InterPro" id="IPR025875">
    <property type="entry name" value="Leu-rich_rpt_4"/>
</dbReference>
<dbReference type="Proteomes" id="UP000282876">
    <property type="component" value="Unassembled WGS sequence"/>
</dbReference>
<dbReference type="SUPFAM" id="SSF52058">
    <property type="entry name" value="L domain-like"/>
    <property type="match status" value="1"/>
</dbReference>
<evidence type="ECO:0000313" key="3">
    <source>
        <dbReference type="EMBL" id="RVD92918.1"/>
    </source>
</evidence>
<dbReference type="InterPro" id="IPR001611">
    <property type="entry name" value="Leu-rich_rpt"/>
</dbReference>
<dbReference type="PANTHER" id="PTHR46652">
    <property type="entry name" value="LEUCINE-RICH REPEAT AND IQ DOMAIN-CONTAINING PROTEIN 1-RELATED"/>
    <property type="match status" value="1"/>
</dbReference>
<dbReference type="SMART" id="SM00365">
    <property type="entry name" value="LRR_SD22"/>
    <property type="match status" value="7"/>
</dbReference>
<dbReference type="EMBL" id="RCSS01000122">
    <property type="protein sequence ID" value="RVD92918.1"/>
    <property type="molecule type" value="Genomic_DNA"/>
</dbReference>
<protein>
    <submittedName>
        <fullName evidence="3">Leucine repeat-rich protein</fullName>
    </submittedName>
</protein>
<gene>
    <name evidence="3" type="ORF">TUBRATIS_005670</name>
</gene>
<proteinExistence type="predicted"/>
<comment type="caution">
    <text evidence="3">The sequence shown here is derived from an EMBL/GenBank/DDBJ whole genome shotgun (WGS) entry which is preliminary data.</text>
</comment>